<keyword evidence="2" id="KW-1185">Reference proteome</keyword>
<organism evidence="1 2">
    <name type="scientific">Vermiconidia calcicola</name>
    <dbReference type="NCBI Taxonomy" id="1690605"/>
    <lineage>
        <taxon>Eukaryota</taxon>
        <taxon>Fungi</taxon>
        <taxon>Dikarya</taxon>
        <taxon>Ascomycota</taxon>
        <taxon>Pezizomycotina</taxon>
        <taxon>Dothideomycetes</taxon>
        <taxon>Dothideomycetidae</taxon>
        <taxon>Mycosphaerellales</taxon>
        <taxon>Extremaceae</taxon>
        <taxon>Vermiconidia</taxon>
    </lineage>
</organism>
<evidence type="ECO:0000313" key="1">
    <source>
        <dbReference type="EMBL" id="KAK3697896.1"/>
    </source>
</evidence>
<dbReference type="Proteomes" id="UP001281147">
    <property type="component" value="Unassembled WGS sequence"/>
</dbReference>
<sequence>MKFCNPLPELPDKHKHCPSHAFAFRSRALDIDFRAEKGYISIYPYEDDTDGKLPQKAKTSLRPLVSEELFADNTEVVWAVHHMCDGSTPIAIQSNLWHMLFSAAVSEERKLSLILLGTLHRSNMPVFEAEDETVIQQTIVPIEHMSLLQRKATRFQYRSSVSYFRVLSSWDPHTIPPNSIRGVVFNTDGPPSVPQIDEESHVKMKQLLRAVPQHSTLSLDMTNPGVYVTLQHFLVHPYLLYS</sequence>
<name>A0ACC3MM62_9PEZI</name>
<proteinExistence type="predicted"/>
<evidence type="ECO:0000313" key="2">
    <source>
        <dbReference type="Proteomes" id="UP001281147"/>
    </source>
</evidence>
<reference evidence="1" key="1">
    <citation type="submission" date="2023-07" db="EMBL/GenBank/DDBJ databases">
        <title>Black Yeasts Isolated from many extreme environments.</title>
        <authorList>
            <person name="Coleine C."/>
            <person name="Stajich J.E."/>
            <person name="Selbmann L."/>
        </authorList>
    </citation>
    <scope>NUCLEOTIDE SEQUENCE</scope>
    <source>
        <strain evidence="1">CCFEE 5714</strain>
    </source>
</reference>
<accession>A0ACC3MM62</accession>
<protein>
    <submittedName>
        <fullName evidence="1">Uncharacterized protein</fullName>
    </submittedName>
</protein>
<comment type="caution">
    <text evidence="1">The sequence shown here is derived from an EMBL/GenBank/DDBJ whole genome shotgun (WGS) entry which is preliminary data.</text>
</comment>
<dbReference type="EMBL" id="JAUTXU010000218">
    <property type="protein sequence ID" value="KAK3697896.1"/>
    <property type="molecule type" value="Genomic_DNA"/>
</dbReference>
<gene>
    <name evidence="1" type="ORF">LTR37_017213</name>
</gene>